<dbReference type="Proteomes" id="UP000886632">
    <property type="component" value="Unassembled WGS sequence"/>
</dbReference>
<dbReference type="EMBL" id="JADIXZ010000007">
    <property type="protein sequence ID" value="MBK6302062.1"/>
    <property type="molecule type" value="Genomic_DNA"/>
</dbReference>
<dbReference type="EMBL" id="JADKGK010000027">
    <property type="protein sequence ID" value="MBL0005509.1"/>
    <property type="molecule type" value="Genomic_DNA"/>
</dbReference>
<dbReference type="PANTHER" id="PTHR35010">
    <property type="entry name" value="BLL4672 PROTEIN-RELATED"/>
    <property type="match status" value="1"/>
</dbReference>
<organism evidence="2 5">
    <name type="scientific">Candidatus Phosphoribacter hodrii</name>
    <dbReference type="NCBI Taxonomy" id="2953743"/>
    <lineage>
        <taxon>Bacteria</taxon>
        <taxon>Bacillati</taxon>
        <taxon>Actinomycetota</taxon>
        <taxon>Actinomycetes</taxon>
        <taxon>Micrococcales</taxon>
        <taxon>Dermatophilaceae</taxon>
        <taxon>Candidatus Phosphoribacter</taxon>
    </lineage>
</organism>
<protein>
    <recommendedName>
        <fullName evidence="1">MmyB-like transcription regulator ligand binding domain-containing protein</fullName>
    </recommendedName>
</protein>
<proteinExistence type="predicted"/>
<comment type="caution">
    <text evidence="2">The sequence shown here is derived from an EMBL/GenBank/DDBJ whole genome shotgun (WGS) entry which is preliminary data.</text>
</comment>
<evidence type="ECO:0000313" key="2">
    <source>
        <dbReference type="EMBL" id="MBK6302062.1"/>
    </source>
</evidence>
<dbReference type="AlphaFoldDB" id="A0A934X6F5"/>
<evidence type="ECO:0000313" key="6">
    <source>
        <dbReference type="Proteomes" id="UP000726105"/>
    </source>
</evidence>
<gene>
    <name evidence="2" type="ORF">IPF40_13865</name>
    <name evidence="3" type="ORF">IPI13_09525</name>
    <name evidence="4" type="ORF">IPP00_16625</name>
</gene>
<name>A0A934X6F5_9MICO</name>
<dbReference type="Proteomes" id="UP000718281">
    <property type="component" value="Unassembled WGS sequence"/>
</dbReference>
<dbReference type="Gene3D" id="3.30.450.180">
    <property type="match status" value="1"/>
</dbReference>
<sequence>MTTREPEAIDEGVVELVESLEPNPAYVAGARWDVLHANRAAHLLFADFASRPDHERNMLWYYLAEPSARALYVDWEAEAIAQLGHFREDYEKWPGDPRFDDLLERVFAVTPQARTWWEERRGVDLPRNGVKQIRLADGRLVSLRQLVMSTVDDPEIQVVCYFADIDDDGDYGDDMESLLGD</sequence>
<evidence type="ECO:0000259" key="1">
    <source>
        <dbReference type="Pfam" id="PF17765"/>
    </source>
</evidence>
<accession>A0A934X6F5</accession>
<evidence type="ECO:0000313" key="4">
    <source>
        <dbReference type="EMBL" id="MBL0005509.1"/>
    </source>
</evidence>
<evidence type="ECO:0000313" key="3">
    <source>
        <dbReference type="EMBL" id="MBK7273385.1"/>
    </source>
</evidence>
<dbReference type="Pfam" id="PF17765">
    <property type="entry name" value="MLTR_LBD"/>
    <property type="match status" value="1"/>
</dbReference>
<reference evidence="5 6" key="1">
    <citation type="submission" date="2020-10" db="EMBL/GenBank/DDBJ databases">
        <title>Connecting structure to function with the recovery of over 1000 high-quality activated sludge metagenome-assembled genomes encoding full-length rRNA genes using long-read sequencing.</title>
        <authorList>
            <person name="Singleton C.M."/>
            <person name="Petriglieri F."/>
            <person name="Kristensen J.M."/>
            <person name="Kirkegaard R.H."/>
            <person name="Michaelsen T.Y."/>
            <person name="Andersen M.H."/>
            <person name="Karst S.M."/>
            <person name="Dueholm M.S."/>
            <person name="Nielsen P.H."/>
            <person name="Albertsen M."/>
        </authorList>
    </citation>
    <scope>NUCLEOTIDE SEQUENCE [LARGE SCALE GENOMIC DNA]</scope>
    <source>
        <strain evidence="2">AalE_18-Q3-R2-46_BAT3C.188</strain>
        <strain evidence="3">Ega_18-Q3-R5-49_MAXAC.001</strain>
        <strain evidence="4">Ribe_18-Q3-R11-54_MAXAC.001</strain>
    </source>
</reference>
<dbReference type="Proteomes" id="UP000726105">
    <property type="component" value="Unassembled WGS sequence"/>
</dbReference>
<dbReference type="InterPro" id="IPR041413">
    <property type="entry name" value="MLTR_LBD"/>
</dbReference>
<dbReference type="EMBL" id="JADJIB010000003">
    <property type="protein sequence ID" value="MBK7273385.1"/>
    <property type="molecule type" value="Genomic_DNA"/>
</dbReference>
<evidence type="ECO:0000313" key="5">
    <source>
        <dbReference type="Proteomes" id="UP000718281"/>
    </source>
</evidence>
<dbReference type="PANTHER" id="PTHR35010:SF2">
    <property type="entry name" value="BLL4672 PROTEIN"/>
    <property type="match status" value="1"/>
</dbReference>
<feature type="domain" description="MmyB-like transcription regulator ligand binding" evidence="1">
    <location>
        <begin position="10"/>
        <end position="167"/>
    </location>
</feature>